<dbReference type="Proteomes" id="UP000254569">
    <property type="component" value="Unassembled WGS sequence"/>
</dbReference>
<reference evidence="3 4" key="1">
    <citation type="submission" date="2018-06" db="EMBL/GenBank/DDBJ databases">
        <authorList>
            <consortium name="Pathogen Informatics"/>
            <person name="Doyle S."/>
        </authorList>
    </citation>
    <scope>NUCLEOTIDE SEQUENCE [LARGE SCALE GENOMIC DNA]</scope>
    <source>
        <strain evidence="3 4">NCTC13296</strain>
    </source>
</reference>
<sequence length="214" mass="22501">MSVELLDTGPVAGHLHRPDGSPRGAVALTHGAGGNCDARILQLMCARFADSGFLALRYDLPFRRRTPKGPPQSSRAAEDREGVAAAAAELRGRVSGPLLLGGVSYGGRQTSMLAADEPGIADALVLLSYPLHPPGKPEKPRTEHLPRIAMPTVFVHGDRDPFGTFGELREALALLPAATTLVEVTGAAHDLSRAKTDPSEAAVLAALHLLEEKS</sequence>
<evidence type="ECO:0000256" key="1">
    <source>
        <dbReference type="SAM" id="MobiDB-lite"/>
    </source>
</evidence>
<dbReference type="EMBL" id="UGVI01000001">
    <property type="protein sequence ID" value="SUE16875.1"/>
    <property type="molecule type" value="Genomic_DNA"/>
</dbReference>
<dbReference type="OrthoDB" id="652634at2"/>
<keyword evidence="3" id="KW-0378">Hydrolase</keyword>
<dbReference type="Pfam" id="PF20408">
    <property type="entry name" value="Abhydrolase_11"/>
    <property type="match status" value="1"/>
</dbReference>
<protein>
    <submittedName>
        <fullName evidence="3">Alpha/beta hydrolase family</fullName>
    </submittedName>
</protein>
<proteinExistence type="predicted"/>
<dbReference type="InterPro" id="IPR029058">
    <property type="entry name" value="AB_hydrolase_fold"/>
</dbReference>
<evidence type="ECO:0000313" key="3">
    <source>
        <dbReference type="EMBL" id="SUE16875.1"/>
    </source>
</evidence>
<organism evidence="3 4">
    <name type="scientific">Rhodococcus gordoniae</name>
    <dbReference type="NCBI Taxonomy" id="223392"/>
    <lineage>
        <taxon>Bacteria</taxon>
        <taxon>Bacillati</taxon>
        <taxon>Actinomycetota</taxon>
        <taxon>Actinomycetes</taxon>
        <taxon>Mycobacteriales</taxon>
        <taxon>Nocardiaceae</taxon>
        <taxon>Rhodococcus</taxon>
    </lineage>
</organism>
<evidence type="ECO:0000259" key="2">
    <source>
        <dbReference type="Pfam" id="PF20408"/>
    </source>
</evidence>
<feature type="domain" description="KANL3/Tex30 alpha/beta hydrolase-like" evidence="2">
    <location>
        <begin position="25"/>
        <end position="199"/>
    </location>
</feature>
<dbReference type="RefSeq" id="WP_016933386.1">
    <property type="nucleotide sequence ID" value="NZ_LPZN01000034.1"/>
</dbReference>
<feature type="region of interest" description="Disordered" evidence="1">
    <location>
        <begin position="1"/>
        <end position="22"/>
    </location>
</feature>
<accession>A0A379M632</accession>
<dbReference type="PANTHER" id="PTHR13136:SF11">
    <property type="entry name" value="TESTIS-EXPRESSED PROTEIN 30"/>
    <property type="match status" value="1"/>
</dbReference>
<dbReference type="PANTHER" id="PTHR13136">
    <property type="entry name" value="TESTIS DEVELOPMENT PROTEIN PRTD"/>
    <property type="match status" value="1"/>
</dbReference>
<dbReference type="AlphaFoldDB" id="A0A379M632"/>
<dbReference type="Gene3D" id="3.40.50.1820">
    <property type="entry name" value="alpha/beta hydrolase"/>
    <property type="match status" value="1"/>
</dbReference>
<evidence type="ECO:0000313" key="4">
    <source>
        <dbReference type="Proteomes" id="UP000254569"/>
    </source>
</evidence>
<dbReference type="GO" id="GO:0016787">
    <property type="term" value="F:hydrolase activity"/>
    <property type="evidence" value="ECO:0007669"/>
    <property type="project" value="UniProtKB-KW"/>
</dbReference>
<dbReference type="InterPro" id="IPR026555">
    <property type="entry name" value="NSL3/Tex30"/>
</dbReference>
<name>A0A379M632_9NOCA</name>
<dbReference type="SUPFAM" id="SSF53474">
    <property type="entry name" value="alpha/beta-Hydrolases"/>
    <property type="match status" value="1"/>
</dbReference>
<gene>
    <name evidence="3" type="ORF">NCTC13296_03770</name>
</gene>
<dbReference type="InterPro" id="IPR046879">
    <property type="entry name" value="KANL3/Tex30_Abhydrolase"/>
</dbReference>
<keyword evidence="4" id="KW-1185">Reference proteome</keyword>